<dbReference type="SUPFAM" id="SSF50800">
    <property type="entry name" value="PK beta-barrel domain-like"/>
    <property type="match status" value="1"/>
</dbReference>
<dbReference type="GO" id="GO:0030151">
    <property type="term" value="F:molybdenum ion binding"/>
    <property type="evidence" value="ECO:0007669"/>
    <property type="project" value="InterPro"/>
</dbReference>
<feature type="domain" description="MOSC" evidence="2">
    <location>
        <begin position="187"/>
        <end position="359"/>
    </location>
</feature>
<dbReference type="EMBL" id="AWSO01000283">
    <property type="protein sequence ID" value="ESK92456.1"/>
    <property type="molecule type" value="Genomic_DNA"/>
</dbReference>
<proteinExistence type="predicted"/>
<evidence type="ECO:0000256" key="1">
    <source>
        <dbReference type="SAM" id="SignalP"/>
    </source>
</evidence>
<keyword evidence="1" id="KW-0732">Signal</keyword>
<evidence type="ECO:0000313" key="3">
    <source>
        <dbReference type="EMBL" id="ESK92456.1"/>
    </source>
</evidence>
<dbReference type="InterPro" id="IPR011037">
    <property type="entry name" value="Pyrv_Knase-like_insert_dom_sf"/>
</dbReference>
<dbReference type="OrthoDB" id="17255at2759"/>
<name>V2XHX9_MONRO</name>
<keyword evidence="4" id="KW-1185">Reference proteome</keyword>
<dbReference type="PANTHER" id="PTHR14237">
    <property type="entry name" value="MOLYBDOPTERIN COFACTOR SULFURASE MOSC"/>
    <property type="match status" value="1"/>
</dbReference>
<organism evidence="3 4">
    <name type="scientific">Moniliophthora roreri (strain MCA 2997)</name>
    <name type="common">Cocoa frosty pod rot fungus</name>
    <name type="synonym">Crinipellis roreri</name>
    <dbReference type="NCBI Taxonomy" id="1381753"/>
    <lineage>
        <taxon>Eukaryota</taxon>
        <taxon>Fungi</taxon>
        <taxon>Dikarya</taxon>
        <taxon>Basidiomycota</taxon>
        <taxon>Agaricomycotina</taxon>
        <taxon>Agaricomycetes</taxon>
        <taxon>Agaricomycetidae</taxon>
        <taxon>Agaricales</taxon>
        <taxon>Marasmiineae</taxon>
        <taxon>Marasmiaceae</taxon>
        <taxon>Moniliophthora</taxon>
    </lineage>
</organism>
<dbReference type="Proteomes" id="UP000017559">
    <property type="component" value="Unassembled WGS sequence"/>
</dbReference>
<evidence type="ECO:0000313" key="4">
    <source>
        <dbReference type="Proteomes" id="UP000017559"/>
    </source>
</evidence>
<sequence length="363" mass="40079">MSSRPALSASLLSFFVLGFPLSSLRKRLKKTPQALSNQDVVRAVGKHVGLDKSRLNEPNFGYGDVRVSKLLIHPIKSCRATSVKSCHYTPDGLENDRKWCIIDAESHAAITAREVSKMVLITPKVILDEASPHGGELSISFPEESKCETFSIPLQPNEDILRTWSLINDVSMWGISINGYVCETIKGPSASAILSRYFGKSVHLVFKGTNPRPCKPTDSYPNLKASARYQGGYPLLILSQENVEVLEKEVRSRIGQQGIEEKWTTEKLAVERFRPNVVLSGAGAFAEDYWDEIAIGADICLLPNVSPQTGIRDQAVPYKVLMKTRLRVDSKNRWKPCCGCNSVPLGEGLITVGDAVLVRKLVI</sequence>
<gene>
    <name evidence="3" type="ORF">Moror_4493</name>
</gene>
<dbReference type="InterPro" id="IPR005302">
    <property type="entry name" value="MoCF_Sase_C"/>
</dbReference>
<dbReference type="HOGENOM" id="CLU_028286_1_0_1"/>
<accession>V2XHX9</accession>
<dbReference type="STRING" id="1381753.V2XHX9"/>
<reference evidence="3 4" key="1">
    <citation type="journal article" date="2014" name="BMC Genomics">
        <title>Genome and secretome analysis of the hemibiotrophic fungal pathogen, Moniliophthora roreri, which causes frosty pod rot disease of cacao: mechanisms of the biotrophic and necrotrophic phases.</title>
        <authorList>
            <person name="Meinhardt L.W."/>
            <person name="Costa G.G.L."/>
            <person name="Thomazella D.P.T."/>
            <person name="Teixeira P.J.P.L."/>
            <person name="Carazzolle M.F."/>
            <person name="Schuster S.C."/>
            <person name="Carlson J.E."/>
            <person name="Guiltinan M.J."/>
            <person name="Mieczkowski P."/>
            <person name="Farmer A."/>
            <person name="Ramaraj T."/>
            <person name="Crozier J."/>
            <person name="Davis R.E."/>
            <person name="Shao J."/>
            <person name="Melnick R.L."/>
            <person name="Pereira G.A.G."/>
            <person name="Bailey B.A."/>
        </authorList>
    </citation>
    <scope>NUCLEOTIDE SEQUENCE [LARGE SCALE GENOMIC DNA]</scope>
    <source>
        <strain evidence="3 4">MCA 2997</strain>
    </source>
</reference>
<dbReference type="PANTHER" id="PTHR14237:SF19">
    <property type="entry name" value="MITOCHONDRIAL AMIDOXIME REDUCING COMPONENT 1"/>
    <property type="match status" value="1"/>
</dbReference>
<dbReference type="AlphaFoldDB" id="V2XHX9"/>
<dbReference type="GO" id="GO:0003824">
    <property type="term" value="F:catalytic activity"/>
    <property type="evidence" value="ECO:0007669"/>
    <property type="project" value="InterPro"/>
</dbReference>
<dbReference type="InterPro" id="IPR005303">
    <property type="entry name" value="MOCOS_middle"/>
</dbReference>
<dbReference type="PROSITE" id="PS51340">
    <property type="entry name" value="MOSC"/>
    <property type="match status" value="1"/>
</dbReference>
<protein>
    <submittedName>
        <fullName evidence="3">Mosc domain protein</fullName>
    </submittedName>
</protein>
<feature type="chain" id="PRO_5004711565" evidence="1">
    <location>
        <begin position="19"/>
        <end position="363"/>
    </location>
</feature>
<dbReference type="KEGG" id="mrr:Moror_4493"/>
<feature type="signal peptide" evidence="1">
    <location>
        <begin position="1"/>
        <end position="18"/>
    </location>
</feature>
<dbReference type="Pfam" id="PF03476">
    <property type="entry name" value="MOSC_N"/>
    <property type="match status" value="1"/>
</dbReference>
<dbReference type="Pfam" id="PF03473">
    <property type="entry name" value="MOSC"/>
    <property type="match status" value="1"/>
</dbReference>
<dbReference type="SUPFAM" id="SSF141673">
    <property type="entry name" value="MOSC N-terminal domain-like"/>
    <property type="match status" value="1"/>
</dbReference>
<comment type="caution">
    <text evidence="3">The sequence shown here is derived from an EMBL/GenBank/DDBJ whole genome shotgun (WGS) entry which is preliminary data.</text>
</comment>
<dbReference type="GO" id="GO:0030170">
    <property type="term" value="F:pyridoxal phosphate binding"/>
    <property type="evidence" value="ECO:0007669"/>
    <property type="project" value="InterPro"/>
</dbReference>
<evidence type="ECO:0000259" key="2">
    <source>
        <dbReference type="PROSITE" id="PS51340"/>
    </source>
</evidence>